<dbReference type="EMBL" id="AP009510">
    <property type="protein sequence ID" value="BAG13509.1"/>
    <property type="molecule type" value="Genomic_DNA"/>
</dbReference>
<sequence length="189" mass="21404">MLTTAMTTFIVLIVLAGLYILLTYNRFVMLKNRVKEAWSDIEVQMKRRYDLIPNLVETVKGYASHEKNTLDAVIKARNAAMQSTGNIADKAQSENALSGTLKSLFALSESYPKLKANENFLELQRELTDTENKIQSSRRFYNSNVLAVNTKLELFPSNIIGGAFGFTKQDFFKLDDTEQDAKKNVKVSF</sequence>
<evidence type="ECO:0000256" key="4">
    <source>
        <dbReference type="ARBA" id="ARBA00022989"/>
    </source>
</evidence>
<comment type="subcellular location">
    <subcellularLocation>
        <location evidence="1">Membrane</location>
        <topology evidence="1">Single-pass membrane protein</topology>
    </subcellularLocation>
</comment>
<dbReference type="Proteomes" id="UP000001691">
    <property type="component" value="Chromosome"/>
</dbReference>
<protein>
    <submittedName>
        <fullName evidence="7">Conserved membrane protein LemA</fullName>
    </submittedName>
</protein>
<comment type="similarity">
    <text evidence="2">Belongs to the LemA family.</text>
</comment>
<evidence type="ECO:0000256" key="1">
    <source>
        <dbReference type="ARBA" id="ARBA00004167"/>
    </source>
</evidence>
<keyword evidence="4 6" id="KW-1133">Transmembrane helix</keyword>
<proteinExistence type="inferred from homology"/>
<evidence type="ECO:0000313" key="7">
    <source>
        <dbReference type="EMBL" id="BAG13509.1"/>
    </source>
</evidence>
<evidence type="ECO:0000256" key="6">
    <source>
        <dbReference type="SAM" id="Phobius"/>
    </source>
</evidence>
<reference evidence="8" key="1">
    <citation type="journal article" date="2008" name="Proc. Natl. Acad. Sci. U.S.A.">
        <title>Complete genome of the uncultured termite group 1 bacteria in a single host protist cell.</title>
        <authorList>
            <person name="Hongoh Y."/>
            <person name="Sharma V.K."/>
            <person name="Prakash T."/>
            <person name="Noda S."/>
            <person name="Taylor T.D."/>
            <person name="Kudo T."/>
            <person name="Sakaki Y."/>
            <person name="Toyoda A."/>
            <person name="Hattori M."/>
            <person name="Ohkuma M."/>
        </authorList>
    </citation>
    <scope>NUCLEOTIDE SEQUENCE [LARGE SCALE GENOMIC DNA]</scope>
    <source>
        <strain evidence="8">Rs-D17 genomovar Ri2008</strain>
    </source>
</reference>
<dbReference type="PANTHER" id="PTHR34478:SF1">
    <property type="entry name" value="PROTEIN LEMA"/>
    <property type="match status" value="1"/>
</dbReference>
<evidence type="ECO:0000256" key="3">
    <source>
        <dbReference type="ARBA" id="ARBA00022692"/>
    </source>
</evidence>
<organism evidence="7 8">
    <name type="scientific">Endomicrobium trichonymphae</name>
    <dbReference type="NCBI Taxonomy" id="1408204"/>
    <lineage>
        <taxon>Bacteria</taxon>
        <taxon>Pseudomonadati</taxon>
        <taxon>Elusimicrobiota</taxon>
        <taxon>Endomicrobiia</taxon>
        <taxon>Endomicrobiales</taxon>
        <taxon>Endomicrobiaceae</taxon>
        <taxon>Candidatus Endomicrobiellum</taxon>
    </lineage>
</organism>
<dbReference type="HOGENOM" id="CLU_056714_2_2_0"/>
<dbReference type="SUPFAM" id="SSF140478">
    <property type="entry name" value="LemA-like"/>
    <property type="match status" value="1"/>
</dbReference>
<dbReference type="GO" id="GO:0016020">
    <property type="term" value="C:membrane"/>
    <property type="evidence" value="ECO:0007669"/>
    <property type="project" value="UniProtKB-SubCell"/>
</dbReference>
<dbReference type="PANTHER" id="PTHR34478">
    <property type="entry name" value="PROTEIN LEMA"/>
    <property type="match status" value="1"/>
</dbReference>
<dbReference type="KEGG" id="rsd:TGRD_026"/>
<dbReference type="Gene3D" id="1.20.1440.20">
    <property type="entry name" value="LemA-like domain"/>
    <property type="match status" value="1"/>
</dbReference>
<evidence type="ECO:0000256" key="2">
    <source>
        <dbReference type="ARBA" id="ARBA00008854"/>
    </source>
</evidence>
<dbReference type="InterPro" id="IPR007156">
    <property type="entry name" value="MamQ_LemA"/>
</dbReference>
<accession>B1GZ27</accession>
<feature type="transmembrane region" description="Helical" evidence="6">
    <location>
        <begin position="6"/>
        <end position="25"/>
    </location>
</feature>
<keyword evidence="8" id="KW-1185">Reference proteome</keyword>
<dbReference type="RefSeq" id="WP_015423038.1">
    <property type="nucleotide sequence ID" value="NC_020419.1"/>
</dbReference>
<dbReference type="PATRIC" id="fig|471821.5.peg.48"/>
<gene>
    <name evidence="7" type="ordered locus">TGRD_026</name>
</gene>
<evidence type="ECO:0000313" key="8">
    <source>
        <dbReference type="Proteomes" id="UP000001691"/>
    </source>
</evidence>
<dbReference type="Pfam" id="PF04011">
    <property type="entry name" value="LemA"/>
    <property type="match status" value="1"/>
</dbReference>
<keyword evidence="5 6" id="KW-0472">Membrane</keyword>
<dbReference type="InterPro" id="IPR023353">
    <property type="entry name" value="LemA-like_dom_sf"/>
</dbReference>
<name>B1GZ27_ENDTX</name>
<keyword evidence="3 6" id="KW-0812">Transmembrane</keyword>
<evidence type="ECO:0000256" key="5">
    <source>
        <dbReference type="ARBA" id="ARBA00023136"/>
    </source>
</evidence>
<dbReference type="AlphaFoldDB" id="B1GZ27"/>